<accession>A0A855X566</accession>
<evidence type="ECO:0000313" key="2">
    <source>
        <dbReference type="EMBL" id="PWT43546.1"/>
    </source>
</evidence>
<name>A0A855X566_LIMRT</name>
<protein>
    <submittedName>
        <fullName evidence="2">Uncharacterized protein</fullName>
    </submittedName>
</protein>
<sequence>MGRYQKVKWQFQQLFAKKLSWQKEMEVAFETKDAFDWADLVKEILEFVEKIHGINLFKYHIKL</sequence>
<reference evidence="2" key="2">
    <citation type="submission" date="2018-05" db="EMBL/GenBank/DDBJ databases">
        <authorList>
            <person name="Peng X.Y."/>
            <person name="Xu Y.F."/>
            <person name="Luo D."/>
            <person name="Yu J."/>
            <person name="Gu J.Y."/>
        </authorList>
    </citation>
    <scope>NUCLEOTIDE SEQUENCE</scope>
    <source>
        <strain evidence="2">LR10</strain>
    </source>
</reference>
<dbReference type="Proteomes" id="UP001286376">
    <property type="component" value="Unassembled WGS sequence"/>
</dbReference>
<dbReference type="EMBL" id="QGHT01000001">
    <property type="protein sequence ID" value="PWT43546.1"/>
    <property type="molecule type" value="Genomic_DNA"/>
</dbReference>
<proteinExistence type="predicted"/>
<comment type="caution">
    <text evidence="2">The sequence shown here is derived from an EMBL/GenBank/DDBJ whole genome shotgun (WGS) entry which is preliminary data.</text>
</comment>
<reference evidence="1 4" key="3">
    <citation type="journal article" date="2022" name="Front. Cell. Infect. Microbiol.">
        <title>The probiotic and immunomodulation effects of Limosilactobacillus reuteri RGW1 isolated from calf feces.</title>
        <authorList>
            <person name="Huang K."/>
            <person name="Shi W."/>
            <person name="Yang B."/>
            <person name="Wang J."/>
        </authorList>
    </citation>
    <scope>NUCLEOTIDE SEQUENCE [LARGE SCALE GENOMIC DNA]</scope>
    <source>
        <strain evidence="1 4">RGW1</strain>
    </source>
</reference>
<evidence type="ECO:0000313" key="1">
    <source>
        <dbReference type="EMBL" id="MDV8946258.1"/>
    </source>
</evidence>
<dbReference type="Proteomes" id="UP000245980">
    <property type="component" value="Unassembled WGS sequence"/>
</dbReference>
<dbReference type="AlphaFoldDB" id="A0A855X566"/>
<evidence type="ECO:0000313" key="4">
    <source>
        <dbReference type="Proteomes" id="UP001286376"/>
    </source>
</evidence>
<reference evidence="2 3" key="1">
    <citation type="journal article" date="2018" name="Front. Microbiol.">
        <title>Comparative Genomics of the Herbivore Gut Symbiont Lactobacillus reuteri Reveals Genetic Diversity and Lifestyle Adaptation.</title>
        <authorList>
            <person name="Zhao J."/>
        </authorList>
    </citation>
    <scope>NUCLEOTIDE SEQUENCE [LARGE SCALE GENOMIC DNA]</scope>
    <source>
        <strain evidence="2 3">LR10</strain>
    </source>
</reference>
<evidence type="ECO:0000313" key="3">
    <source>
        <dbReference type="Proteomes" id="UP000245980"/>
    </source>
</evidence>
<dbReference type="RefSeq" id="WP_109883503.1">
    <property type="nucleotide sequence ID" value="NZ_JAOTNP010000008.1"/>
</dbReference>
<reference evidence="1" key="4">
    <citation type="submission" date="2022-08" db="EMBL/GenBank/DDBJ databases">
        <authorList>
            <person name="Huang K."/>
        </authorList>
    </citation>
    <scope>NUCLEOTIDE SEQUENCE</scope>
    <source>
        <strain evidence="1">RGW1</strain>
    </source>
</reference>
<dbReference type="EMBL" id="JAOTNP010000008">
    <property type="protein sequence ID" value="MDV8946258.1"/>
    <property type="molecule type" value="Genomic_DNA"/>
</dbReference>
<gene>
    <name evidence="2" type="ORF">DKZ22_00310</name>
    <name evidence="1" type="ORF">NX099_02380</name>
</gene>
<organism evidence="2 3">
    <name type="scientific">Limosilactobacillus reuteri</name>
    <name type="common">Lactobacillus reuteri</name>
    <dbReference type="NCBI Taxonomy" id="1598"/>
    <lineage>
        <taxon>Bacteria</taxon>
        <taxon>Bacillati</taxon>
        <taxon>Bacillota</taxon>
        <taxon>Bacilli</taxon>
        <taxon>Lactobacillales</taxon>
        <taxon>Lactobacillaceae</taxon>
        <taxon>Limosilactobacillus</taxon>
    </lineage>
</organism>